<proteinExistence type="predicted"/>
<name>A0A4R6K7W7_9ACTN</name>
<evidence type="ECO:0000313" key="1">
    <source>
        <dbReference type="EMBL" id="TDO44026.1"/>
    </source>
</evidence>
<organism evidence="1 2">
    <name type="scientific">Kribbella caucasensis</name>
    <dbReference type="NCBI Taxonomy" id="2512215"/>
    <lineage>
        <taxon>Bacteria</taxon>
        <taxon>Bacillati</taxon>
        <taxon>Actinomycetota</taxon>
        <taxon>Actinomycetes</taxon>
        <taxon>Propionibacteriales</taxon>
        <taxon>Kribbellaceae</taxon>
        <taxon>Kribbella</taxon>
    </lineage>
</organism>
<keyword evidence="2" id="KW-1185">Reference proteome</keyword>
<comment type="caution">
    <text evidence="1">The sequence shown here is derived from an EMBL/GenBank/DDBJ whole genome shotgun (WGS) entry which is preliminary data.</text>
</comment>
<reference evidence="1 2" key="1">
    <citation type="submission" date="2019-03" db="EMBL/GenBank/DDBJ databases">
        <title>Genomic Encyclopedia of Type Strains, Phase III (KMG-III): the genomes of soil and plant-associated and newly described type strains.</title>
        <authorList>
            <person name="Whitman W."/>
        </authorList>
    </citation>
    <scope>NUCLEOTIDE SEQUENCE [LARGE SCALE GENOMIC DNA]</scope>
    <source>
        <strain evidence="1 2">VKM Ac-2527</strain>
    </source>
</reference>
<protein>
    <submittedName>
        <fullName evidence="1">Uncharacterized protein</fullName>
    </submittedName>
</protein>
<dbReference type="AlphaFoldDB" id="A0A4R6K7W7"/>
<sequence>MSELKELSWSVQEKVEPVPFEQLERRGIRRRRRKQALAGVGVAAATTGGGLRPGTGAQVGPARTVRCSGGTVCG</sequence>
<dbReference type="RefSeq" id="WP_133803552.1">
    <property type="nucleotide sequence ID" value="NZ_SNWQ01000017.1"/>
</dbReference>
<evidence type="ECO:0000313" key="2">
    <source>
        <dbReference type="Proteomes" id="UP000295388"/>
    </source>
</evidence>
<gene>
    <name evidence="1" type="ORF">EV643_11749</name>
</gene>
<accession>A0A4R6K7W7</accession>
<dbReference type="Proteomes" id="UP000295388">
    <property type="component" value="Unassembled WGS sequence"/>
</dbReference>
<dbReference type="EMBL" id="SNWQ01000017">
    <property type="protein sequence ID" value="TDO44026.1"/>
    <property type="molecule type" value="Genomic_DNA"/>
</dbReference>